<dbReference type="EMBL" id="JXDG01000070">
    <property type="protein sequence ID" value="KIH80813.1"/>
    <property type="molecule type" value="Genomic_DNA"/>
</dbReference>
<dbReference type="InterPro" id="IPR024478">
    <property type="entry name" value="HlyB_4HB_MCP"/>
</dbReference>
<feature type="domain" description="HAMP" evidence="14">
    <location>
        <begin position="215"/>
        <end position="267"/>
    </location>
</feature>
<keyword evidence="7 12" id="KW-0472">Membrane</keyword>
<dbReference type="GO" id="GO:0004888">
    <property type="term" value="F:transmembrane signaling receptor activity"/>
    <property type="evidence" value="ECO:0007669"/>
    <property type="project" value="InterPro"/>
</dbReference>
<keyword evidence="15" id="KW-0675">Receptor</keyword>
<dbReference type="PROSITE" id="PS50111">
    <property type="entry name" value="CHEMOTAXIS_TRANSDUC_2"/>
    <property type="match status" value="1"/>
</dbReference>
<comment type="caution">
    <text evidence="15">The sequence shown here is derived from an EMBL/GenBank/DDBJ whole genome shotgun (WGS) entry which is preliminary data.</text>
</comment>
<dbReference type="FunFam" id="1.10.287.950:FF:000001">
    <property type="entry name" value="Methyl-accepting chemotaxis sensory transducer"/>
    <property type="match status" value="1"/>
</dbReference>
<evidence type="ECO:0000256" key="2">
    <source>
        <dbReference type="ARBA" id="ARBA00022475"/>
    </source>
</evidence>
<dbReference type="RefSeq" id="WP_040071874.1">
    <property type="nucleotide sequence ID" value="NZ_JXDG01000070.1"/>
</dbReference>
<feature type="domain" description="Methyl-accepting transducer" evidence="13">
    <location>
        <begin position="272"/>
        <end position="487"/>
    </location>
</feature>
<dbReference type="Pfam" id="PF00672">
    <property type="entry name" value="HAMP"/>
    <property type="match status" value="1"/>
</dbReference>
<organism evidence="15 16">
    <name type="scientific">Pseudomonas batumici</name>
    <dbReference type="NCBI Taxonomy" id="226910"/>
    <lineage>
        <taxon>Bacteria</taxon>
        <taxon>Pseudomonadati</taxon>
        <taxon>Pseudomonadota</taxon>
        <taxon>Gammaproteobacteria</taxon>
        <taxon>Pseudomonadales</taxon>
        <taxon>Pseudomonadaceae</taxon>
        <taxon>Pseudomonas</taxon>
    </lineage>
</organism>
<dbReference type="GO" id="GO:0006935">
    <property type="term" value="P:chemotaxis"/>
    <property type="evidence" value="ECO:0007669"/>
    <property type="project" value="UniProtKB-KW"/>
</dbReference>
<reference evidence="15 16" key="1">
    <citation type="submission" date="2015-01" db="EMBL/GenBank/DDBJ databases">
        <title>Complete genome of Pseudomonas batumici UCM B-321 producer of the batumin antibiotic with strong antistaphilococcal and potential anticancer activity.</title>
        <authorList>
            <person name="Klochko V.V."/>
            <person name="Zelena L.B."/>
            <person name="Elena K.A."/>
            <person name="Reva O.N."/>
        </authorList>
    </citation>
    <scope>NUCLEOTIDE SEQUENCE [LARGE SCALE GENOMIC DNA]</scope>
    <source>
        <strain evidence="15 16">UCM B-321</strain>
    </source>
</reference>
<dbReference type="InterPro" id="IPR004089">
    <property type="entry name" value="MCPsignal_dom"/>
</dbReference>
<evidence type="ECO:0000313" key="16">
    <source>
        <dbReference type="Proteomes" id="UP000031535"/>
    </source>
</evidence>
<name>A0A0C2EQF1_9PSED</name>
<comment type="subcellular location">
    <subcellularLocation>
        <location evidence="1">Cell membrane</location>
        <topology evidence="1">Multi-pass membrane protein</topology>
    </subcellularLocation>
</comment>
<dbReference type="PANTHER" id="PTHR43531">
    <property type="entry name" value="PROTEIN ICFG"/>
    <property type="match status" value="1"/>
</dbReference>
<evidence type="ECO:0000256" key="5">
    <source>
        <dbReference type="ARBA" id="ARBA00022692"/>
    </source>
</evidence>
<proteinExistence type="inferred from homology"/>
<dbReference type="InterPro" id="IPR003660">
    <property type="entry name" value="HAMP_dom"/>
</dbReference>
<dbReference type="PATRIC" id="fig|226910.6.peg.5526"/>
<evidence type="ECO:0000259" key="13">
    <source>
        <dbReference type="PROSITE" id="PS50111"/>
    </source>
</evidence>
<dbReference type="STRING" id="226910.UCMB321_5538"/>
<evidence type="ECO:0000256" key="1">
    <source>
        <dbReference type="ARBA" id="ARBA00004651"/>
    </source>
</evidence>
<dbReference type="InterPro" id="IPR051310">
    <property type="entry name" value="MCP_chemotaxis"/>
</dbReference>
<dbReference type="PROSITE" id="PS50885">
    <property type="entry name" value="HAMP"/>
    <property type="match status" value="1"/>
</dbReference>
<dbReference type="Gene3D" id="1.10.287.950">
    <property type="entry name" value="Methyl-accepting chemotaxis protein"/>
    <property type="match status" value="1"/>
</dbReference>
<dbReference type="SMART" id="SM00283">
    <property type="entry name" value="MA"/>
    <property type="match status" value="1"/>
</dbReference>
<dbReference type="SUPFAM" id="SSF58104">
    <property type="entry name" value="Methyl-accepting chemotaxis protein (MCP) signaling domain"/>
    <property type="match status" value="1"/>
</dbReference>
<protein>
    <submittedName>
        <fullName evidence="15">Methyl-accepting chemotaxis protein I (Serine chemoreceptor protein)</fullName>
    </submittedName>
</protein>
<keyword evidence="8 10" id="KW-0807">Transducer</keyword>
<evidence type="ECO:0000259" key="14">
    <source>
        <dbReference type="PROSITE" id="PS50885"/>
    </source>
</evidence>
<dbReference type="SMART" id="SM00304">
    <property type="entry name" value="HAMP"/>
    <property type="match status" value="1"/>
</dbReference>
<comment type="similarity">
    <text evidence="9">Belongs to the methyl-accepting chemotaxis (MCP) protein family.</text>
</comment>
<keyword evidence="16" id="KW-1185">Reference proteome</keyword>
<evidence type="ECO:0000256" key="12">
    <source>
        <dbReference type="SAM" id="Phobius"/>
    </source>
</evidence>
<evidence type="ECO:0000256" key="6">
    <source>
        <dbReference type="ARBA" id="ARBA00022989"/>
    </source>
</evidence>
<evidence type="ECO:0000256" key="9">
    <source>
        <dbReference type="ARBA" id="ARBA00029447"/>
    </source>
</evidence>
<evidence type="ECO:0000256" key="8">
    <source>
        <dbReference type="ARBA" id="ARBA00023224"/>
    </source>
</evidence>
<accession>A0A0C2EQF1</accession>
<dbReference type="InterPro" id="IPR004090">
    <property type="entry name" value="Chemotax_Me-accpt_rcpt"/>
</dbReference>
<dbReference type="GO" id="GO:0005886">
    <property type="term" value="C:plasma membrane"/>
    <property type="evidence" value="ECO:0007669"/>
    <property type="project" value="UniProtKB-SubCell"/>
</dbReference>
<dbReference type="Pfam" id="PF00015">
    <property type="entry name" value="MCPsignal"/>
    <property type="match status" value="1"/>
</dbReference>
<dbReference type="PRINTS" id="PR00260">
    <property type="entry name" value="CHEMTRNSDUCR"/>
</dbReference>
<dbReference type="CDD" id="cd06225">
    <property type="entry name" value="HAMP"/>
    <property type="match status" value="1"/>
</dbReference>
<dbReference type="Pfam" id="PF12729">
    <property type="entry name" value="4HB_MCP_1"/>
    <property type="match status" value="1"/>
</dbReference>
<keyword evidence="2" id="KW-1003">Cell membrane</keyword>
<keyword evidence="11" id="KW-0175">Coiled coil</keyword>
<gene>
    <name evidence="15" type="ORF">UCMB321_5538</name>
</gene>
<keyword evidence="5 12" id="KW-0812">Transmembrane</keyword>
<keyword evidence="6 12" id="KW-1133">Transmembrane helix</keyword>
<evidence type="ECO:0000256" key="3">
    <source>
        <dbReference type="ARBA" id="ARBA00022481"/>
    </source>
</evidence>
<dbReference type="AlphaFoldDB" id="A0A0C2EQF1"/>
<dbReference type="GO" id="GO:0007165">
    <property type="term" value="P:signal transduction"/>
    <property type="evidence" value="ECO:0007669"/>
    <property type="project" value="UniProtKB-KW"/>
</dbReference>
<evidence type="ECO:0000313" key="15">
    <source>
        <dbReference type="EMBL" id="KIH80813.1"/>
    </source>
</evidence>
<dbReference type="PANTHER" id="PTHR43531:SF11">
    <property type="entry name" value="METHYL-ACCEPTING CHEMOTAXIS PROTEIN 3"/>
    <property type="match status" value="1"/>
</dbReference>
<evidence type="ECO:0000256" key="7">
    <source>
        <dbReference type="ARBA" id="ARBA00023136"/>
    </source>
</evidence>
<evidence type="ECO:0000256" key="4">
    <source>
        <dbReference type="ARBA" id="ARBA00022500"/>
    </source>
</evidence>
<evidence type="ECO:0000256" key="10">
    <source>
        <dbReference type="PROSITE-ProRule" id="PRU00284"/>
    </source>
</evidence>
<feature type="coiled-coil region" evidence="11">
    <location>
        <begin position="458"/>
        <end position="496"/>
    </location>
</feature>
<keyword evidence="4" id="KW-0145">Chemotaxis</keyword>
<sequence>MKWFYDLRIATKLITSFLVVLVLMAAMGVFAVIQLGKVNQTASDMRENWLPSVRLASGIRFFVANYRIKEIRYLLAEDPTELAQYDQEATDARKEVETRIVRYEKEGLISSPAEQALFDTFKTDWESYVTDSKKLFAESRQGSREQAMVILKGDSKRTFEVIGNDLLKLIELNDNGATAANQRGNEIYANGRMSIMAAVIAALLVGIALALFISRIIANPLKTAAGVATQLAEGNLAVTIEPGAKDETGRVLTAMQSMVGKLSQIIGEVRTAADNLASASEEVSATAQSMSQATSEQAASVEETSASIEQMSASINQNTENAKVTDGMASKAAKEATDGGDSVQQTVQAMKKIAQRISIIDDIAYQTNLLALNAAIEAARAGEHGKGFAVVAAEVRKLAERSQVAAQEIGELSTSSVEMAERAGHLLDEMVPSINKTSDLVQEITAASEEQAAGVAQINTAMNQLNQVTQQNASSSEELAATAEEMSSQAEQLQQAMSFFTLAVSSATLHVAQSPSRSVGGVAQAFARAPQPALHKSFAQAVGPDESEFTRF</sequence>
<keyword evidence="3" id="KW-0488">Methylation</keyword>
<dbReference type="OrthoDB" id="9795078at2"/>
<dbReference type="Proteomes" id="UP000031535">
    <property type="component" value="Unassembled WGS sequence"/>
</dbReference>
<evidence type="ECO:0000256" key="11">
    <source>
        <dbReference type="SAM" id="Coils"/>
    </source>
</evidence>
<dbReference type="CDD" id="cd11386">
    <property type="entry name" value="MCP_signal"/>
    <property type="match status" value="1"/>
</dbReference>
<feature type="transmembrane region" description="Helical" evidence="12">
    <location>
        <begin position="193"/>
        <end position="213"/>
    </location>
</feature>